<dbReference type="InterPro" id="IPR000531">
    <property type="entry name" value="Beta-barrel_TonB"/>
</dbReference>
<comment type="similarity">
    <text evidence="4">Belongs to the TonB-dependent receptor family.</text>
</comment>
<keyword evidence="2 4" id="KW-0472">Membrane</keyword>
<dbReference type="SUPFAM" id="SSF56935">
    <property type="entry name" value="Porins"/>
    <property type="match status" value="1"/>
</dbReference>
<evidence type="ECO:0000256" key="2">
    <source>
        <dbReference type="ARBA" id="ARBA00023136"/>
    </source>
</evidence>
<dbReference type="RefSeq" id="WP_348394825.1">
    <property type="nucleotide sequence ID" value="NZ_CP136600.1"/>
</dbReference>
<evidence type="ECO:0000256" key="1">
    <source>
        <dbReference type="ARBA" id="ARBA00004442"/>
    </source>
</evidence>
<keyword evidence="8" id="KW-0675">Receptor</keyword>
<keyword evidence="3" id="KW-0998">Cell outer membrane</keyword>
<dbReference type="EMBL" id="CP136600">
    <property type="protein sequence ID" value="WOH36011.1"/>
    <property type="molecule type" value="Genomic_DNA"/>
</dbReference>
<dbReference type="NCBIfam" id="TIGR01782">
    <property type="entry name" value="TonB-Xanth-Caul"/>
    <property type="match status" value="1"/>
</dbReference>
<comment type="subcellular location">
    <subcellularLocation>
        <location evidence="1 4">Cell outer membrane</location>
    </subcellularLocation>
</comment>
<evidence type="ECO:0000256" key="3">
    <source>
        <dbReference type="ARBA" id="ARBA00023237"/>
    </source>
</evidence>
<feature type="signal peptide" evidence="5">
    <location>
        <begin position="1"/>
        <end position="22"/>
    </location>
</feature>
<evidence type="ECO:0000256" key="4">
    <source>
        <dbReference type="RuleBase" id="RU003357"/>
    </source>
</evidence>
<evidence type="ECO:0000259" key="7">
    <source>
        <dbReference type="Pfam" id="PF07715"/>
    </source>
</evidence>
<dbReference type="InterPro" id="IPR036942">
    <property type="entry name" value="Beta-barrel_TonB_sf"/>
</dbReference>
<protein>
    <submittedName>
        <fullName evidence="8">TonB-dependent receptor</fullName>
    </submittedName>
</protein>
<gene>
    <name evidence="8" type="ORF">RI844_11575</name>
</gene>
<evidence type="ECO:0000313" key="8">
    <source>
        <dbReference type="EMBL" id="WOH36011.1"/>
    </source>
</evidence>
<organism evidence="8 9">
    <name type="scientific">Thalassotalea fonticola</name>
    <dbReference type="NCBI Taxonomy" id="3065649"/>
    <lineage>
        <taxon>Bacteria</taxon>
        <taxon>Pseudomonadati</taxon>
        <taxon>Pseudomonadota</taxon>
        <taxon>Gammaproteobacteria</taxon>
        <taxon>Alteromonadales</taxon>
        <taxon>Colwelliaceae</taxon>
        <taxon>Thalassotalea</taxon>
    </lineage>
</organism>
<dbReference type="PANTHER" id="PTHR40980">
    <property type="entry name" value="PLUG DOMAIN-CONTAINING PROTEIN"/>
    <property type="match status" value="1"/>
</dbReference>
<dbReference type="Pfam" id="PF00593">
    <property type="entry name" value="TonB_dep_Rec_b-barrel"/>
    <property type="match status" value="1"/>
</dbReference>
<keyword evidence="4" id="KW-0798">TonB box</keyword>
<dbReference type="PANTHER" id="PTHR40980:SF3">
    <property type="entry name" value="TONB-DEPENDENT RECEPTOR-LIKE BETA-BARREL DOMAIN-CONTAINING PROTEIN"/>
    <property type="match status" value="1"/>
</dbReference>
<feature type="domain" description="TonB-dependent receptor plug" evidence="7">
    <location>
        <begin position="77"/>
        <end position="171"/>
    </location>
</feature>
<reference evidence="8 9" key="1">
    <citation type="submission" date="2023-09" db="EMBL/GenBank/DDBJ databases">
        <authorList>
            <person name="Qi X."/>
        </authorList>
    </citation>
    <scope>NUCLEOTIDE SEQUENCE [LARGE SCALE GENOMIC DNA]</scope>
    <source>
        <strain evidence="8 9">S1-1</strain>
    </source>
</reference>
<name>A0ABZ0GJP4_9GAMM</name>
<dbReference type="InterPro" id="IPR037066">
    <property type="entry name" value="Plug_dom_sf"/>
</dbReference>
<keyword evidence="5" id="KW-0732">Signal</keyword>
<dbReference type="Proteomes" id="UP001301442">
    <property type="component" value="Chromosome"/>
</dbReference>
<dbReference type="Gene3D" id="2.170.130.10">
    <property type="entry name" value="TonB-dependent receptor, plug domain"/>
    <property type="match status" value="1"/>
</dbReference>
<feature type="chain" id="PRO_5046055895" evidence="5">
    <location>
        <begin position="23"/>
        <end position="960"/>
    </location>
</feature>
<dbReference type="Pfam" id="PF07715">
    <property type="entry name" value="Plug"/>
    <property type="match status" value="1"/>
</dbReference>
<accession>A0ABZ0GJP4</accession>
<keyword evidence="9" id="KW-1185">Reference proteome</keyword>
<evidence type="ECO:0000259" key="6">
    <source>
        <dbReference type="Pfam" id="PF00593"/>
    </source>
</evidence>
<sequence>MKKSKLSLALLAAIAVQVPAYAFVVDAETEVEVKTAKEKAVANDVALKEDAIEVITVGGMRSSEVAAINMKKFATTISDNLSAEEVGALPDQSIAESLERLTGVTGNQDKGRSNTISVRGMGSAYTLTTLNDREIVSSFGSRSVNLSLFPSASIRKAQVYKTARADSLEGGIAGQINMETFKPLEVDKNIRTLSATANSNSVYQDLSEGDKYGKKLEALVSHHVNNNLAISLGVSTRDDIRYIEGIKNGPLVTNQSNLTDWNGDGEYNEISNPASSLSSKKFDIDQDSIFAAAQWAPTDDMVVSVDYLTSSYDFTMSMATLSHWGLANGQSLIDPAMADVDPNTNYVMSGMASVNSIGKRDVNVLNEDDTEVFGVNVKYQLTDDLQLNFDVSQSTSDRFYSYRSGSGKYGAGMNHYLAFDHYNDEYGFEYLGSDSDGSAFNPETYELDQSKLTSVNNDPELWDFNSINNSQNFMESEVQAVKFDLTLDHELGVFHQFKVGARYSVNTKDYIDDAEFYDSGTDNWAQISDVDFHAITDTITDKPFQKLDKIKGFDDVFYFNPGDILNDKAEYLPVRALDDADKLASYELEEQTTAVYAQASFAGDWYDGVFGVRYYKTELDSSSWQSEFYLEPVDETLEEFELIVGDLSWMTEKHEYEGILPTLNVNLRLIEDVVIRVGAGKAIMRPSLGEINSSVALKSQEFDPNTPAENKTLGKAGNPYLDPVESKQVDISFEYYPTRWDYYALAGFYKDLDGIYEQGATFIPASGMTDQNGEPLLLPVTSAVKADGGTVSGFEFSFRQNLGTFTDYLKGFAISGNYMDFYHDAVQDYNSRSPGQAPLDRPTELYYQPLGWIDSTYNVAITYDHGAKFSARLNLNQQEYQASKDGNDYAAQWPSKNLSLSLKYKFNKHFQVFAQGSNLLDEETTKGNLASNKVGEAHPDFIFEQTHRGISYYAGVRVNF</sequence>
<feature type="domain" description="TonB-dependent receptor-like beta-barrel" evidence="6">
    <location>
        <begin position="427"/>
        <end position="919"/>
    </location>
</feature>
<evidence type="ECO:0000313" key="9">
    <source>
        <dbReference type="Proteomes" id="UP001301442"/>
    </source>
</evidence>
<dbReference type="Gene3D" id="2.40.170.20">
    <property type="entry name" value="TonB-dependent receptor, beta-barrel domain"/>
    <property type="match status" value="1"/>
</dbReference>
<proteinExistence type="inferred from homology"/>
<evidence type="ECO:0000256" key="5">
    <source>
        <dbReference type="SAM" id="SignalP"/>
    </source>
</evidence>
<dbReference type="InterPro" id="IPR012910">
    <property type="entry name" value="Plug_dom"/>
</dbReference>
<dbReference type="InterPro" id="IPR010104">
    <property type="entry name" value="TonB_rcpt_bac"/>
</dbReference>